<keyword evidence="2" id="KW-0408">Iron</keyword>
<dbReference type="SUPFAM" id="SSF48264">
    <property type="entry name" value="Cytochrome P450"/>
    <property type="match status" value="1"/>
</dbReference>
<evidence type="ECO:0000313" key="4">
    <source>
        <dbReference type="Proteomes" id="UP000807371"/>
    </source>
</evidence>
<dbReference type="PRINTS" id="PR00359">
    <property type="entry name" value="BP450"/>
</dbReference>
<name>A0ABS0NIA2_9ACTN</name>
<dbReference type="InterPro" id="IPR001128">
    <property type="entry name" value="Cyt_P450"/>
</dbReference>
<keyword evidence="2" id="KW-0479">Metal-binding</keyword>
<comment type="caution">
    <text evidence="3">The sequence shown here is derived from an EMBL/GenBank/DDBJ whole genome shotgun (WGS) entry which is preliminary data.</text>
</comment>
<reference evidence="3 4" key="1">
    <citation type="submission" date="2020-09" db="EMBL/GenBank/DDBJ databases">
        <title>Biosynthesis of the nuclear factor of activated T cells inhibitor NFAT-133 and its congeners in Streptomyces pactum.</title>
        <authorList>
            <person name="Zhou W."/>
            <person name="Posri P."/>
            <person name="Abugrain M.E."/>
            <person name="Weisberg A.J."/>
            <person name="Chang J.H."/>
            <person name="Mahmud T."/>
        </authorList>
    </citation>
    <scope>NUCLEOTIDE SEQUENCE [LARGE SCALE GENOMIC DNA]</scope>
    <source>
        <strain evidence="3 4">ATCC 27456</strain>
    </source>
</reference>
<evidence type="ECO:0000256" key="2">
    <source>
        <dbReference type="RuleBase" id="RU000461"/>
    </source>
</evidence>
<dbReference type="PANTHER" id="PTHR46696:SF1">
    <property type="entry name" value="CYTOCHROME P450 YJIB-RELATED"/>
    <property type="match status" value="1"/>
</dbReference>
<protein>
    <submittedName>
        <fullName evidence="3">Cytochrome P450</fullName>
    </submittedName>
</protein>
<keyword evidence="2" id="KW-0349">Heme</keyword>
<dbReference type="RefSeq" id="WP_197988547.1">
    <property type="nucleotide sequence ID" value="NZ_JACYXC010000001.1"/>
</dbReference>
<keyword evidence="4" id="KW-1185">Reference proteome</keyword>
<dbReference type="PANTHER" id="PTHR46696">
    <property type="entry name" value="P450, PUTATIVE (EUROFUNG)-RELATED"/>
    <property type="match status" value="1"/>
</dbReference>
<dbReference type="InterPro" id="IPR017972">
    <property type="entry name" value="Cyt_P450_CS"/>
</dbReference>
<comment type="similarity">
    <text evidence="1 2">Belongs to the cytochrome P450 family.</text>
</comment>
<dbReference type="EMBL" id="JACYXC010000001">
    <property type="protein sequence ID" value="MBH5334917.1"/>
    <property type="molecule type" value="Genomic_DNA"/>
</dbReference>
<gene>
    <name evidence="3" type="ORF">IHE55_08985</name>
</gene>
<dbReference type="Pfam" id="PF00067">
    <property type="entry name" value="p450"/>
    <property type="match status" value="1"/>
</dbReference>
<evidence type="ECO:0000313" key="3">
    <source>
        <dbReference type="EMBL" id="MBH5334917.1"/>
    </source>
</evidence>
<proteinExistence type="inferred from homology"/>
<dbReference type="CDD" id="cd11029">
    <property type="entry name" value="CYP107-like"/>
    <property type="match status" value="1"/>
</dbReference>
<keyword evidence="2" id="KW-0503">Monooxygenase</keyword>
<sequence>MTGTGALSKYWMFSDEYTQDPYPFLARLRAEQPVCKVETPDGVRAWMITRYDDVRGALSDQRLSRDIGKLYRALGRQLGTELQPAPEISNHLANSDPPRHTPLRKALTFAFTPKRVRNLRPEWEKVVDGLLDDMVRTGNRDLISGLNAPLPIITIGQLMGVPVEDWPRFRVWSQTLHRVDASDPTGQIARHIAELSDYLTELIARKARQPEDDLISAMVHAPEDSRLDAKDILSTAFGVMTGGNDTTASLLTGSFAALLTRPEVVRQITDDPALLPGAVDEMLRWSGPLLNTLQRVTLEPVEIAGVTIPQDEIVIISLASANRDPDAFPDRPDELDITRQKPSHVSFGHGIHFCLGSHMAKALAEIAIRRVFERFPEIRLAVHPSELRYRPGVMIRPMVELPVVFQPTG</sequence>
<dbReference type="Proteomes" id="UP000807371">
    <property type="component" value="Unassembled WGS sequence"/>
</dbReference>
<organism evidence="3 4">
    <name type="scientific">Streptomyces pactum</name>
    <dbReference type="NCBI Taxonomy" id="68249"/>
    <lineage>
        <taxon>Bacteria</taxon>
        <taxon>Bacillati</taxon>
        <taxon>Actinomycetota</taxon>
        <taxon>Actinomycetes</taxon>
        <taxon>Kitasatosporales</taxon>
        <taxon>Streptomycetaceae</taxon>
        <taxon>Streptomyces</taxon>
    </lineage>
</organism>
<evidence type="ECO:0000256" key="1">
    <source>
        <dbReference type="ARBA" id="ARBA00010617"/>
    </source>
</evidence>
<keyword evidence="2" id="KW-0560">Oxidoreductase</keyword>
<accession>A0ABS0NIA2</accession>
<dbReference type="InterPro" id="IPR036396">
    <property type="entry name" value="Cyt_P450_sf"/>
</dbReference>
<dbReference type="PROSITE" id="PS00086">
    <property type="entry name" value="CYTOCHROME_P450"/>
    <property type="match status" value="1"/>
</dbReference>
<dbReference type="Gene3D" id="1.10.630.10">
    <property type="entry name" value="Cytochrome P450"/>
    <property type="match status" value="1"/>
</dbReference>
<dbReference type="InterPro" id="IPR002397">
    <property type="entry name" value="Cyt_P450_B"/>
</dbReference>